<evidence type="ECO:0000256" key="1">
    <source>
        <dbReference type="ARBA" id="ARBA00010617"/>
    </source>
</evidence>
<gene>
    <name evidence="3" type="ORF">RRG08_030495</name>
</gene>
<feature type="transmembrane region" description="Helical" evidence="2">
    <location>
        <begin position="6"/>
        <end position="24"/>
    </location>
</feature>
<dbReference type="EMBL" id="JAWDGP010006711">
    <property type="protein sequence ID" value="KAK3736441.1"/>
    <property type="molecule type" value="Genomic_DNA"/>
</dbReference>
<keyword evidence="4" id="KW-1185">Reference proteome</keyword>
<protein>
    <recommendedName>
        <fullName evidence="5">Cytochrome P450</fullName>
    </recommendedName>
</protein>
<dbReference type="GO" id="GO:0016705">
    <property type="term" value="F:oxidoreductase activity, acting on paired donors, with incorporation or reduction of molecular oxygen"/>
    <property type="evidence" value="ECO:0007669"/>
    <property type="project" value="InterPro"/>
</dbReference>
<comment type="similarity">
    <text evidence="1">Belongs to the cytochrome P450 family.</text>
</comment>
<dbReference type="GO" id="GO:0004497">
    <property type="term" value="F:monooxygenase activity"/>
    <property type="evidence" value="ECO:0007669"/>
    <property type="project" value="InterPro"/>
</dbReference>
<proteinExistence type="inferred from homology"/>
<accession>A0AAE0Y7Z9</accession>
<evidence type="ECO:0008006" key="5">
    <source>
        <dbReference type="Google" id="ProtNLM"/>
    </source>
</evidence>
<keyword evidence="2" id="KW-0472">Membrane</keyword>
<dbReference type="InterPro" id="IPR001128">
    <property type="entry name" value="Cyt_P450"/>
</dbReference>
<sequence length="110" mass="12465">MLDFLISPWTLAGGAVALLVYYAWTKTRLKHEGYNIPPFPAPATPFLGHALLLKGNILDTFSWMRENAGDIFSLNLLGRHWVVVNGYENMREVLIKHADKMQGIYLVSTF</sequence>
<evidence type="ECO:0000256" key="2">
    <source>
        <dbReference type="SAM" id="Phobius"/>
    </source>
</evidence>
<organism evidence="3 4">
    <name type="scientific">Elysia crispata</name>
    <name type="common">lettuce slug</name>
    <dbReference type="NCBI Taxonomy" id="231223"/>
    <lineage>
        <taxon>Eukaryota</taxon>
        <taxon>Metazoa</taxon>
        <taxon>Spiralia</taxon>
        <taxon>Lophotrochozoa</taxon>
        <taxon>Mollusca</taxon>
        <taxon>Gastropoda</taxon>
        <taxon>Heterobranchia</taxon>
        <taxon>Euthyneura</taxon>
        <taxon>Panpulmonata</taxon>
        <taxon>Sacoglossa</taxon>
        <taxon>Placobranchoidea</taxon>
        <taxon>Plakobranchidae</taxon>
        <taxon>Elysia</taxon>
    </lineage>
</organism>
<dbReference type="Gene3D" id="1.10.630.10">
    <property type="entry name" value="Cytochrome P450"/>
    <property type="match status" value="1"/>
</dbReference>
<dbReference type="SUPFAM" id="SSF48264">
    <property type="entry name" value="Cytochrome P450"/>
    <property type="match status" value="1"/>
</dbReference>
<reference evidence="3" key="1">
    <citation type="journal article" date="2023" name="G3 (Bethesda)">
        <title>A reference genome for the long-term kleptoplast-retaining sea slug Elysia crispata morphotype clarki.</title>
        <authorList>
            <person name="Eastman K.E."/>
            <person name="Pendleton A.L."/>
            <person name="Shaikh M.A."/>
            <person name="Suttiyut T."/>
            <person name="Ogas R."/>
            <person name="Tomko P."/>
            <person name="Gavelis G."/>
            <person name="Widhalm J.R."/>
            <person name="Wisecaver J.H."/>
        </authorList>
    </citation>
    <scope>NUCLEOTIDE SEQUENCE</scope>
    <source>
        <strain evidence="3">ECLA1</strain>
    </source>
</reference>
<dbReference type="GO" id="GO:0005506">
    <property type="term" value="F:iron ion binding"/>
    <property type="evidence" value="ECO:0007669"/>
    <property type="project" value="InterPro"/>
</dbReference>
<evidence type="ECO:0000313" key="4">
    <source>
        <dbReference type="Proteomes" id="UP001283361"/>
    </source>
</evidence>
<comment type="caution">
    <text evidence="3">The sequence shown here is derived from an EMBL/GenBank/DDBJ whole genome shotgun (WGS) entry which is preliminary data.</text>
</comment>
<dbReference type="AlphaFoldDB" id="A0AAE0Y7Z9"/>
<dbReference type="Proteomes" id="UP001283361">
    <property type="component" value="Unassembled WGS sequence"/>
</dbReference>
<evidence type="ECO:0000313" key="3">
    <source>
        <dbReference type="EMBL" id="KAK3736441.1"/>
    </source>
</evidence>
<dbReference type="Pfam" id="PF00067">
    <property type="entry name" value="p450"/>
    <property type="match status" value="1"/>
</dbReference>
<dbReference type="InterPro" id="IPR036396">
    <property type="entry name" value="Cyt_P450_sf"/>
</dbReference>
<keyword evidence="2" id="KW-0812">Transmembrane</keyword>
<keyword evidence="2" id="KW-1133">Transmembrane helix</keyword>
<dbReference type="GO" id="GO:0020037">
    <property type="term" value="F:heme binding"/>
    <property type="evidence" value="ECO:0007669"/>
    <property type="project" value="InterPro"/>
</dbReference>
<name>A0AAE0Y7Z9_9GAST</name>